<dbReference type="SUPFAM" id="SSF56112">
    <property type="entry name" value="Protein kinase-like (PK-like)"/>
    <property type="match status" value="1"/>
</dbReference>
<dbReference type="Gene3D" id="1.10.510.10">
    <property type="entry name" value="Transferase(Phosphotransferase) domain 1"/>
    <property type="match status" value="1"/>
</dbReference>
<feature type="region of interest" description="Disordered" evidence="7">
    <location>
        <begin position="1"/>
        <end position="46"/>
    </location>
</feature>
<keyword evidence="10" id="KW-1185">Reference proteome</keyword>
<dbReference type="InterPro" id="IPR011009">
    <property type="entry name" value="Kinase-like_dom_sf"/>
</dbReference>
<evidence type="ECO:0000259" key="8">
    <source>
        <dbReference type="PROSITE" id="PS50011"/>
    </source>
</evidence>
<dbReference type="SUPFAM" id="SSF55781">
    <property type="entry name" value="GAF domain-like"/>
    <property type="match status" value="1"/>
</dbReference>
<keyword evidence="2 9" id="KW-0723">Serine/threonine-protein kinase</keyword>
<dbReference type="Pfam" id="PF00069">
    <property type="entry name" value="Pkinase"/>
    <property type="match status" value="1"/>
</dbReference>
<sequence>MSPLFRRAQRREAVADSVPPQTTGARPLPQHPSVPPAAAPPRPLPVAAASAAEEAPDEPVRLGGRYVLERVLGKGGEASVYAARDEALDRTVAIKLFHRRAVPPSQGMLEAAEARVGAALGHASLTTLFDTGIDVGPDGAPQLYMVMEYVRGETLSERLRRGAISPSDACWLGFDIAEGLDYMHQVGFVHRDVKPSNILISGLRSVRPVVAKLTDFGIAAPVGEPDLSEFTVGTAAYLSPEQVEGNDAVPASDTYSLGLVMIEAMTGRVVFPGSVTKSAFARLTEDPEIPEQIPPRTAALLRRMTERRPADRIGLGDAAVEMQQILAADLVRPRTGAIPVVPAAEPATTPGTRPAVQPSAATDSAVRLAAAAAGTSKGLLLRFDADGATRIVAAHGWGERPSVMETWPLRSEGGAGAWAIPDLLAHPVLFSHPVASAPHDVRAIAGAPLLAADGAVVGLLCVADEDAQAFSDARLGALQDAVALLQHDLQLRAAVRRAVLGAD</sequence>
<evidence type="ECO:0000313" key="9">
    <source>
        <dbReference type="EMBL" id="TDS80276.1"/>
    </source>
</evidence>
<comment type="caution">
    <text evidence="9">The sequence shown here is derived from an EMBL/GenBank/DDBJ whole genome shotgun (WGS) entry which is preliminary data.</text>
</comment>
<dbReference type="InterPro" id="IPR029016">
    <property type="entry name" value="GAF-like_dom_sf"/>
</dbReference>
<dbReference type="OrthoDB" id="9762169at2"/>
<dbReference type="EMBL" id="SOAM01000001">
    <property type="protein sequence ID" value="TDS80276.1"/>
    <property type="molecule type" value="Genomic_DNA"/>
</dbReference>
<dbReference type="AlphaFoldDB" id="A0A4R7FRB7"/>
<dbReference type="InterPro" id="IPR008271">
    <property type="entry name" value="Ser/Thr_kinase_AS"/>
</dbReference>
<keyword evidence="6" id="KW-0067">ATP-binding</keyword>
<reference evidence="9 10" key="1">
    <citation type="submission" date="2019-03" db="EMBL/GenBank/DDBJ databases">
        <title>Genomic Encyclopedia of Archaeal and Bacterial Type Strains, Phase II (KMG-II): from individual species to whole genera.</title>
        <authorList>
            <person name="Goeker M."/>
        </authorList>
    </citation>
    <scope>NUCLEOTIDE SEQUENCE [LARGE SCALE GENOMIC DNA]</scope>
    <source>
        <strain evidence="9 10">DSM 24782</strain>
    </source>
</reference>
<dbReference type="GO" id="GO:0004674">
    <property type="term" value="F:protein serine/threonine kinase activity"/>
    <property type="evidence" value="ECO:0007669"/>
    <property type="project" value="UniProtKB-KW"/>
</dbReference>
<keyword evidence="4" id="KW-0547">Nucleotide-binding</keyword>
<dbReference type="Gene3D" id="3.30.200.20">
    <property type="entry name" value="Phosphorylase Kinase, domain 1"/>
    <property type="match status" value="1"/>
</dbReference>
<feature type="compositionally biased region" description="Pro residues" evidence="7">
    <location>
        <begin position="29"/>
        <end position="44"/>
    </location>
</feature>
<evidence type="ECO:0000256" key="6">
    <source>
        <dbReference type="ARBA" id="ARBA00022840"/>
    </source>
</evidence>
<dbReference type="InterPro" id="IPR000719">
    <property type="entry name" value="Prot_kinase_dom"/>
</dbReference>
<keyword evidence="3" id="KW-0808">Transferase</keyword>
<dbReference type="PANTHER" id="PTHR43289">
    <property type="entry name" value="MITOGEN-ACTIVATED PROTEIN KINASE KINASE KINASE 20-RELATED"/>
    <property type="match status" value="1"/>
</dbReference>
<evidence type="ECO:0000256" key="2">
    <source>
        <dbReference type="ARBA" id="ARBA00022527"/>
    </source>
</evidence>
<proteinExistence type="predicted"/>
<dbReference type="RefSeq" id="WP_133765012.1">
    <property type="nucleotide sequence ID" value="NZ_BAAARP010000001.1"/>
</dbReference>
<evidence type="ECO:0000256" key="3">
    <source>
        <dbReference type="ARBA" id="ARBA00022679"/>
    </source>
</evidence>
<evidence type="ECO:0000313" key="10">
    <source>
        <dbReference type="Proteomes" id="UP000295344"/>
    </source>
</evidence>
<dbReference type="InterPro" id="IPR003018">
    <property type="entry name" value="GAF"/>
</dbReference>
<name>A0A4R7FRB7_9MICO</name>
<dbReference type="PROSITE" id="PS50011">
    <property type="entry name" value="PROTEIN_KINASE_DOM"/>
    <property type="match status" value="1"/>
</dbReference>
<organism evidence="9 10">
    <name type="scientific">Amnibacterium kyonggiense</name>
    <dbReference type="NCBI Taxonomy" id="595671"/>
    <lineage>
        <taxon>Bacteria</taxon>
        <taxon>Bacillati</taxon>
        <taxon>Actinomycetota</taxon>
        <taxon>Actinomycetes</taxon>
        <taxon>Micrococcales</taxon>
        <taxon>Microbacteriaceae</taxon>
        <taxon>Amnibacterium</taxon>
    </lineage>
</organism>
<evidence type="ECO:0000256" key="5">
    <source>
        <dbReference type="ARBA" id="ARBA00022777"/>
    </source>
</evidence>
<feature type="domain" description="Protein kinase" evidence="8">
    <location>
        <begin position="66"/>
        <end position="326"/>
    </location>
</feature>
<gene>
    <name evidence="9" type="ORF">CLV52_0832</name>
</gene>
<dbReference type="SMART" id="SM00220">
    <property type="entry name" value="S_TKc"/>
    <property type="match status" value="1"/>
</dbReference>
<evidence type="ECO:0000256" key="1">
    <source>
        <dbReference type="ARBA" id="ARBA00012513"/>
    </source>
</evidence>
<keyword evidence="5 9" id="KW-0418">Kinase</keyword>
<protein>
    <recommendedName>
        <fullName evidence="1">non-specific serine/threonine protein kinase</fullName>
        <ecNumber evidence="1">2.7.11.1</ecNumber>
    </recommendedName>
</protein>
<evidence type="ECO:0000256" key="4">
    <source>
        <dbReference type="ARBA" id="ARBA00022741"/>
    </source>
</evidence>
<dbReference type="CDD" id="cd14014">
    <property type="entry name" value="STKc_PknB_like"/>
    <property type="match status" value="1"/>
</dbReference>
<accession>A0A4R7FRB7</accession>
<dbReference type="SMART" id="SM00065">
    <property type="entry name" value="GAF"/>
    <property type="match status" value="1"/>
</dbReference>
<dbReference type="Pfam" id="PF01590">
    <property type="entry name" value="GAF"/>
    <property type="match status" value="1"/>
</dbReference>
<dbReference type="Proteomes" id="UP000295344">
    <property type="component" value="Unassembled WGS sequence"/>
</dbReference>
<dbReference type="PROSITE" id="PS00108">
    <property type="entry name" value="PROTEIN_KINASE_ST"/>
    <property type="match status" value="1"/>
</dbReference>
<dbReference type="GO" id="GO:0005524">
    <property type="term" value="F:ATP binding"/>
    <property type="evidence" value="ECO:0007669"/>
    <property type="project" value="UniProtKB-KW"/>
</dbReference>
<dbReference type="PANTHER" id="PTHR43289:SF6">
    <property type="entry name" value="SERINE_THREONINE-PROTEIN KINASE NEKL-3"/>
    <property type="match status" value="1"/>
</dbReference>
<dbReference type="Gene3D" id="3.30.450.40">
    <property type="match status" value="1"/>
</dbReference>
<evidence type="ECO:0000256" key="7">
    <source>
        <dbReference type="SAM" id="MobiDB-lite"/>
    </source>
</evidence>
<dbReference type="EC" id="2.7.11.1" evidence="1"/>